<protein>
    <submittedName>
        <fullName evidence="1">Uncharacterized protein</fullName>
    </submittedName>
</protein>
<dbReference type="EMBL" id="LAZR01003377">
    <property type="protein sequence ID" value="KKN18969.1"/>
    <property type="molecule type" value="Genomic_DNA"/>
</dbReference>
<feature type="non-terminal residue" evidence="1">
    <location>
        <position position="66"/>
    </location>
</feature>
<accession>A0A0F9NM45</accession>
<comment type="caution">
    <text evidence="1">The sequence shown here is derived from an EMBL/GenBank/DDBJ whole genome shotgun (WGS) entry which is preliminary data.</text>
</comment>
<evidence type="ECO:0000313" key="1">
    <source>
        <dbReference type="EMBL" id="KKN18969.1"/>
    </source>
</evidence>
<dbReference type="AlphaFoldDB" id="A0A0F9NM45"/>
<proteinExistence type="predicted"/>
<sequence>MPKKPKLISIKCIACTEYNKPCTYDKWGCPAVEYARSVLDGKDRDGKDMITCRWVRLACERFVDDL</sequence>
<name>A0A0F9NM45_9ZZZZ</name>
<reference evidence="1" key="1">
    <citation type="journal article" date="2015" name="Nature">
        <title>Complex archaea that bridge the gap between prokaryotes and eukaryotes.</title>
        <authorList>
            <person name="Spang A."/>
            <person name="Saw J.H."/>
            <person name="Jorgensen S.L."/>
            <person name="Zaremba-Niedzwiedzka K."/>
            <person name="Martijn J."/>
            <person name="Lind A.E."/>
            <person name="van Eijk R."/>
            <person name="Schleper C."/>
            <person name="Guy L."/>
            <person name="Ettema T.J."/>
        </authorList>
    </citation>
    <scope>NUCLEOTIDE SEQUENCE</scope>
</reference>
<gene>
    <name evidence="1" type="ORF">LCGC14_0950180</name>
</gene>
<organism evidence="1">
    <name type="scientific">marine sediment metagenome</name>
    <dbReference type="NCBI Taxonomy" id="412755"/>
    <lineage>
        <taxon>unclassified sequences</taxon>
        <taxon>metagenomes</taxon>
        <taxon>ecological metagenomes</taxon>
    </lineage>
</organism>